<keyword evidence="5" id="KW-0548">Nucleotidyltransferase</keyword>
<feature type="domain" description="Reverse transcriptase" evidence="4">
    <location>
        <begin position="930"/>
        <end position="1109"/>
    </location>
</feature>
<dbReference type="PANTHER" id="PTHR24559">
    <property type="entry name" value="TRANSPOSON TY3-I GAG-POL POLYPROTEIN"/>
    <property type="match status" value="1"/>
</dbReference>
<protein>
    <submittedName>
        <fullName evidence="5">Reverse transcriptase domain-containing protein</fullName>
    </submittedName>
</protein>
<dbReference type="CDD" id="cd00303">
    <property type="entry name" value="retropepsin_like"/>
    <property type="match status" value="1"/>
</dbReference>
<dbReference type="Pfam" id="PF00078">
    <property type="entry name" value="RVT_1"/>
    <property type="match status" value="1"/>
</dbReference>
<proteinExistence type="predicted"/>
<dbReference type="Pfam" id="PF00098">
    <property type="entry name" value="zf-CCHC"/>
    <property type="match status" value="1"/>
</dbReference>
<sequence length="1144" mass="129556">MNQGSYTRDIKVHLRNFVRYRIIKEFTIHRDNIPGPRGATITTSTRLCSRADIPRVYATSEDEVFPVEEQPLPAAASPTTQSPDFVPMSNLEADPEEDNDEDPEEDPVNYPADVGDDGDDGEGYGLGPISPVLTPVGLYAVVARTYDLSTPPSSTLSPMVFTTSPYILTTTTLLSAAARRLEVFRAGTFFVANMDREIRRDPERDVGYGIIDSWDEIVETLQGVLARRLNMLFRDRRVHARTARLMETKARLSREAWGRSMDVSDLARAEVMSLRTTKLNEALKATVKSLQTQMAELQRQQGPAKGLTSQSYQRRLVAVLDYGIIFSCNLKKMAPKRATRSNIAPETTNITAATTTTITNAQLQAMIDQGVTAVLAARDVNTNGVDNHNSGIGARRNERATREYTYLDFMKFQPLNFKGTKGVVELTQWIEKMETVFRISNCSVENQIKFSTCTLLGNALTWWNSHVRTVGNDIAYAMTWTELKKKITDKYCPRTKIKKLKVELWELKVKGTDVIGYNQRFQELALLCGRMFPEESDKIKKYVDGLPDMIHGSVVASKPKTMQEATEMAIEVMDKRIRTFADCRTESKRKCEDTSRNTQNQQQQQNKRQKTGRAYTAGSGEKKPYGGSKPLCSKCNYHHDGPCAPKCHKCNKVSHFARDCRSMANANNANHQRGTGSSQKPTCFECGVQGHFRRECLKLKNNNNRGNQFGGGNAPAKVYVVGHAGTNPDSNIVTGTFLLNNRYASILFDTGADRSFVSTAFSSQIDITPTALDHYYDVELADRRIIRLNTILRGCTLNILNHPFNINLMPIELGSFDAIIGMDWLVKYQTIIVCAEKIIRIPWGNETLIVHAHVTTKDTEDMSKEKRLEDVQIVRDFPDVFSEDFPGLPLTRQVEFQIDLIPGAAPVARAPYRLAPSEMKELSEQLKELSDKGFIRPSSSPWGAPVLFVKKKDGSFRMCIDYRELNKLTVKNRYPLPRIDDLFDQLQGSSVYSKIDLRSGYHQLRVREEDIPKTAFRTRYGHYEFQVMPFGLTNAPAVFMDLMNRVCKPYLDKFVIVFIDNILIYSKNRQEHEEHLKLILELLKKEELYAKFSKCEFWIPKVQFLGHVIDSQGIHVDPAKIESIKDWASPKSPTEIRQFLSQRS</sequence>
<dbReference type="Gene3D" id="3.30.70.270">
    <property type="match status" value="1"/>
</dbReference>
<dbReference type="Proteomes" id="UP001151760">
    <property type="component" value="Unassembled WGS sequence"/>
</dbReference>
<dbReference type="InterPro" id="IPR001878">
    <property type="entry name" value="Znf_CCHC"/>
</dbReference>
<dbReference type="InterPro" id="IPR053134">
    <property type="entry name" value="RNA-dir_DNA_polymerase"/>
</dbReference>
<reference evidence="5" key="2">
    <citation type="submission" date="2022-01" db="EMBL/GenBank/DDBJ databases">
        <authorList>
            <person name="Yamashiro T."/>
            <person name="Shiraishi A."/>
            <person name="Satake H."/>
            <person name="Nakayama K."/>
        </authorList>
    </citation>
    <scope>NUCLEOTIDE SEQUENCE</scope>
</reference>
<feature type="compositionally biased region" description="Acidic residues" evidence="2">
    <location>
        <begin position="93"/>
        <end position="107"/>
    </location>
</feature>
<evidence type="ECO:0000259" key="3">
    <source>
        <dbReference type="PROSITE" id="PS50158"/>
    </source>
</evidence>
<dbReference type="InterPro" id="IPR021109">
    <property type="entry name" value="Peptidase_aspartic_dom_sf"/>
</dbReference>
<gene>
    <name evidence="5" type="ORF">Tco_1043944</name>
</gene>
<dbReference type="InterPro" id="IPR000477">
    <property type="entry name" value="RT_dom"/>
</dbReference>
<dbReference type="PROSITE" id="PS50158">
    <property type="entry name" value="ZF_CCHC"/>
    <property type="match status" value="2"/>
</dbReference>
<dbReference type="EMBL" id="BQNB010018693">
    <property type="protein sequence ID" value="GJT77219.1"/>
    <property type="molecule type" value="Genomic_DNA"/>
</dbReference>
<keyword evidence="6" id="KW-1185">Reference proteome</keyword>
<dbReference type="SUPFAM" id="SSF57756">
    <property type="entry name" value="Retrovirus zinc finger-like domains"/>
    <property type="match status" value="1"/>
</dbReference>
<evidence type="ECO:0000256" key="2">
    <source>
        <dbReference type="SAM" id="MobiDB-lite"/>
    </source>
</evidence>
<dbReference type="PANTHER" id="PTHR24559:SF427">
    <property type="entry name" value="RNA-DIRECTED DNA POLYMERASE"/>
    <property type="match status" value="1"/>
</dbReference>
<dbReference type="Pfam" id="PF19259">
    <property type="entry name" value="Ty3_capsid"/>
    <property type="match status" value="1"/>
</dbReference>
<accession>A0ABQ5GPH3</accession>
<feature type="compositionally biased region" description="Low complexity" evidence="2">
    <location>
        <begin position="596"/>
        <end position="606"/>
    </location>
</feature>
<dbReference type="InterPro" id="IPR043128">
    <property type="entry name" value="Rev_trsase/Diguanyl_cyclase"/>
</dbReference>
<dbReference type="PROSITE" id="PS50878">
    <property type="entry name" value="RT_POL"/>
    <property type="match status" value="1"/>
</dbReference>
<dbReference type="SUPFAM" id="SSF56672">
    <property type="entry name" value="DNA/RNA polymerases"/>
    <property type="match status" value="1"/>
</dbReference>
<evidence type="ECO:0000259" key="4">
    <source>
        <dbReference type="PROSITE" id="PS50878"/>
    </source>
</evidence>
<dbReference type="GO" id="GO:0003964">
    <property type="term" value="F:RNA-directed DNA polymerase activity"/>
    <property type="evidence" value="ECO:0007669"/>
    <property type="project" value="UniProtKB-KW"/>
</dbReference>
<dbReference type="InterPro" id="IPR001969">
    <property type="entry name" value="Aspartic_peptidase_AS"/>
</dbReference>
<feature type="domain" description="CCHC-type" evidence="3">
    <location>
        <begin position="683"/>
        <end position="696"/>
    </location>
</feature>
<keyword evidence="1" id="KW-0863">Zinc-finger</keyword>
<keyword evidence="1" id="KW-0479">Metal-binding</keyword>
<evidence type="ECO:0000313" key="6">
    <source>
        <dbReference type="Proteomes" id="UP001151760"/>
    </source>
</evidence>
<dbReference type="SUPFAM" id="SSF50630">
    <property type="entry name" value="Acid proteases"/>
    <property type="match status" value="1"/>
</dbReference>
<dbReference type="Pfam" id="PF08284">
    <property type="entry name" value="RVP_2"/>
    <property type="match status" value="1"/>
</dbReference>
<dbReference type="Gene3D" id="3.10.10.10">
    <property type="entry name" value="HIV Type 1 Reverse Transcriptase, subunit A, domain 1"/>
    <property type="match status" value="1"/>
</dbReference>
<dbReference type="PROSITE" id="PS00141">
    <property type="entry name" value="ASP_PROTEASE"/>
    <property type="match status" value="1"/>
</dbReference>
<organism evidence="5 6">
    <name type="scientific">Tanacetum coccineum</name>
    <dbReference type="NCBI Taxonomy" id="301880"/>
    <lineage>
        <taxon>Eukaryota</taxon>
        <taxon>Viridiplantae</taxon>
        <taxon>Streptophyta</taxon>
        <taxon>Embryophyta</taxon>
        <taxon>Tracheophyta</taxon>
        <taxon>Spermatophyta</taxon>
        <taxon>Magnoliopsida</taxon>
        <taxon>eudicotyledons</taxon>
        <taxon>Gunneridae</taxon>
        <taxon>Pentapetalae</taxon>
        <taxon>asterids</taxon>
        <taxon>campanulids</taxon>
        <taxon>Asterales</taxon>
        <taxon>Asteraceae</taxon>
        <taxon>Asteroideae</taxon>
        <taxon>Anthemideae</taxon>
        <taxon>Anthemidinae</taxon>
        <taxon>Tanacetum</taxon>
    </lineage>
</organism>
<evidence type="ECO:0000256" key="1">
    <source>
        <dbReference type="PROSITE-ProRule" id="PRU00047"/>
    </source>
</evidence>
<dbReference type="InterPro" id="IPR036875">
    <property type="entry name" value="Znf_CCHC_sf"/>
</dbReference>
<reference evidence="5" key="1">
    <citation type="journal article" date="2022" name="Int. J. Mol. Sci.">
        <title>Draft Genome of Tanacetum Coccineum: Genomic Comparison of Closely Related Tanacetum-Family Plants.</title>
        <authorList>
            <person name="Yamashiro T."/>
            <person name="Shiraishi A."/>
            <person name="Nakayama K."/>
            <person name="Satake H."/>
        </authorList>
    </citation>
    <scope>NUCLEOTIDE SEQUENCE</scope>
</reference>
<dbReference type="InterPro" id="IPR043502">
    <property type="entry name" value="DNA/RNA_pol_sf"/>
</dbReference>
<dbReference type="Gene3D" id="2.40.70.10">
    <property type="entry name" value="Acid Proteases"/>
    <property type="match status" value="1"/>
</dbReference>
<feature type="domain" description="CCHC-type" evidence="3">
    <location>
        <begin position="646"/>
        <end position="662"/>
    </location>
</feature>
<dbReference type="SMART" id="SM00343">
    <property type="entry name" value="ZnF_C2HC"/>
    <property type="match status" value="2"/>
</dbReference>
<dbReference type="CDD" id="cd01647">
    <property type="entry name" value="RT_LTR"/>
    <property type="match status" value="1"/>
</dbReference>
<name>A0ABQ5GPH3_9ASTR</name>
<comment type="caution">
    <text evidence="5">The sequence shown here is derived from an EMBL/GenBank/DDBJ whole genome shotgun (WGS) entry which is preliminary data.</text>
</comment>
<dbReference type="Gene3D" id="4.10.60.10">
    <property type="entry name" value="Zinc finger, CCHC-type"/>
    <property type="match status" value="1"/>
</dbReference>
<dbReference type="InterPro" id="IPR045358">
    <property type="entry name" value="Ty3_capsid"/>
</dbReference>
<keyword evidence="1" id="KW-0862">Zinc</keyword>
<keyword evidence="5" id="KW-0695">RNA-directed DNA polymerase</keyword>
<keyword evidence="5" id="KW-0808">Transferase</keyword>
<feature type="region of interest" description="Disordered" evidence="2">
    <location>
        <begin position="591"/>
        <end position="625"/>
    </location>
</feature>
<evidence type="ECO:0000313" key="5">
    <source>
        <dbReference type="EMBL" id="GJT77219.1"/>
    </source>
</evidence>
<feature type="region of interest" description="Disordered" evidence="2">
    <location>
        <begin position="73"/>
        <end position="123"/>
    </location>
</feature>